<comment type="caution">
    <text evidence="1">The sequence shown here is derived from an EMBL/GenBank/DDBJ whole genome shotgun (WGS) entry which is preliminary data.</text>
</comment>
<name>A0ABN2WHX1_9ACTN</name>
<evidence type="ECO:0000313" key="2">
    <source>
        <dbReference type="Proteomes" id="UP001500016"/>
    </source>
</evidence>
<evidence type="ECO:0000313" key="1">
    <source>
        <dbReference type="EMBL" id="GAA2090914.1"/>
    </source>
</evidence>
<organism evidence="1 2">
    <name type="scientific">Streptomyces albiaxialis</name>
    <dbReference type="NCBI Taxonomy" id="329523"/>
    <lineage>
        <taxon>Bacteria</taxon>
        <taxon>Bacillati</taxon>
        <taxon>Actinomycetota</taxon>
        <taxon>Actinomycetes</taxon>
        <taxon>Kitasatosporales</taxon>
        <taxon>Streptomycetaceae</taxon>
        <taxon>Streptomyces</taxon>
    </lineage>
</organism>
<proteinExistence type="predicted"/>
<accession>A0ABN2WHX1</accession>
<gene>
    <name evidence="1" type="ORF">GCM10009801_56220</name>
</gene>
<dbReference type="RefSeq" id="WP_344532090.1">
    <property type="nucleotide sequence ID" value="NZ_BAAAPE010000013.1"/>
</dbReference>
<sequence>MRPHLVTLVEEVLAEGDEDWVMVDFLIGVAEEHVSAQGGDFKSVSLELLKTLLEEELMEIGELGETGFEAWECPVEESVERFREGSERYAWKPMGALWWLANTSKGEQWLKARHERERG</sequence>
<protein>
    <submittedName>
        <fullName evidence="1">Uncharacterized protein</fullName>
    </submittedName>
</protein>
<keyword evidence="2" id="KW-1185">Reference proteome</keyword>
<dbReference type="Proteomes" id="UP001500016">
    <property type="component" value="Unassembled WGS sequence"/>
</dbReference>
<dbReference type="EMBL" id="BAAAPE010000013">
    <property type="protein sequence ID" value="GAA2090914.1"/>
    <property type="molecule type" value="Genomic_DNA"/>
</dbReference>
<reference evidence="1 2" key="1">
    <citation type="journal article" date="2019" name="Int. J. Syst. Evol. Microbiol.">
        <title>The Global Catalogue of Microorganisms (GCM) 10K type strain sequencing project: providing services to taxonomists for standard genome sequencing and annotation.</title>
        <authorList>
            <consortium name="The Broad Institute Genomics Platform"/>
            <consortium name="The Broad Institute Genome Sequencing Center for Infectious Disease"/>
            <person name="Wu L."/>
            <person name="Ma J."/>
        </authorList>
    </citation>
    <scope>NUCLEOTIDE SEQUENCE [LARGE SCALE GENOMIC DNA]</scope>
    <source>
        <strain evidence="1 2">JCM 15478</strain>
    </source>
</reference>